<dbReference type="GeneID" id="128773791"/>
<feature type="compositionally biased region" description="Gly residues" evidence="1">
    <location>
        <begin position="70"/>
        <end position="83"/>
    </location>
</feature>
<feature type="compositionally biased region" description="Pro residues" evidence="1">
    <location>
        <begin position="113"/>
        <end position="132"/>
    </location>
</feature>
<evidence type="ECO:0000313" key="2">
    <source>
        <dbReference type="Proteomes" id="UP001165780"/>
    </source>
</evidence>
<protein>
    <submittedName>
        <fullName evidence="3">Translation initiation factor IF-2-like</fullName>
    </submittedName>
</protein>
<keyword evidence="2" id="KW-1185">Reference proteome</keyword>
<evidence type="ECO:0000256" key="1">
    <source>
        <dbReference type="SAM" id="MobiDB-lite"/>
    </source>
</evidence>
<dbReference type="AlphaFoldDB" id="A0A9W2UMI6"/>
<proteinExistence type="predicted"/>
<gene>
    <name evidence="3" type="primary">LOC128773791</name>
</gene>
<feature type="compositionally biased region" description="Basic residues" evidence="1">
    <location>
        <begin position="197"/>
        <end position="225"/>
    </location>
</feature>
<feature type="compositionally biased region" description="Low complexity" evidence="1">
    <location>
        <begin position="187"/>
        <end position="196"/>
    </location>
</feature>
<feature type="compositionally biased region" description="Low complexity" evidence="1">
    <location>
        <begin position="40"/>
        <end position="49"/>
    </location>
</feature>
<dbReference type="Proteomes" id="UP001165780">
    <property type="component" value="Unplaced"/>
</dbReference>
<name>A0A9W2UMI6_PANPR</name>
<sequence length="257" mass="27289">MADTGWPNVIGKIFGTGKGKVKEQQVGMMSWLRGGAEWTRAPLPRPWGRGRAGGVGARSPPPPPPPGALALGGGAGRGGGGGPPWQSSRPGSARWRPFPRPGGGHCPCRSLPPSRPLSPPPPPPLPPQPPPLSALGSEEPPAPPPRRRRRSALGRHSAPETFQRPRLSGTRGGGAGAARGRREAAPGRRALLGRGTARARRRPAAGRLGARRRRHKLRCRRRGRSWRPVGSLSDRMLGSSLVPRSTHEVTVKCNQTR</sequence>
<accession>A0A9W2UMI6</accession>
<reference evidence="3" key="1">
    <citation type="submission" date="2025-08" db="UniProtKB">
        <authorList>
            <consortium name="RefSeq"/>
        </authorList>
    </citation>
    <scope>IDENTIFICATION</scope>
    <source>
        <tissue evidence="3">Whole blood</tissue>
    </source>
</reference>
<dbReference type="RefSeq" id="XP_053747355.1">
    <property type="nucleotide sequence ID" value="XM_053891380.1"/>
</dbReference>
<evidence type="ECO:0000313" key="3">
    <source>
        <dbReference type="RefSeq" id="XP_053747355.1"/>
    </source>
</evidence>
<feature type="region of interest" description="Disordered" evidence="1">
    <location>
        <begin position="37"/>
        <end position="238"/>
    </location>
</feature>
<organism evidence="2 3">
    <name type="scientific">Panthera pardus</name>
    <name type="common">Leopard</name>
    <name type="synonym">Felis pardus</name>
    <dbReference type="NCBI Taxonomy" id="9691"/>
    <lineage>
        <taxon>Eukaryota</taxon>
        <taxon>Metazoa</taxon>
        <taxon>Chordata</taxon>
        <taxon>Craniata</taxon>
        <taxon>Vertebrata</taxon>
        <taxon>Euteleostomi</taxon>
        <taxon>Mammalia</taxon>
        <taxon>Eutheria</taxon>
        <taxon>Laurasiatheria</taxon>
        <taxon>Carnivora</taxon>
        <taxon>Feliformia</taxon>
        <taxon>Felidae</taxon>
        <taxon>Pantherinae</taxon>
        <taxon>Panthera</taxon>
    </lineage>
</organism>